<sequence>MRTLLSMVGGFLAVAAWSIMDSVFFFQTLLSRASQDDGWLVLCRMHHSHCILWVVHPLHITTPGHGTAVASADTSTTIFEVGRRRTPPVVSDVHHTNLVVRTRHDVAPAGARHIGSPISRGTRVGILSTTSARSDRRGADTCASLQARGARCRQSGLLRQRAAPDQEVVRREALGLGRFDVHPSTVWS</sequence>
<dbReference type="EMBL" id="BGZK01000928">
    <property type="protein sequence ID" value="GBP65389.1"/>
    <property type="molecule type" value="Genomic_DNA"/>
</dbReference>
<evidence type="ECO:0000313" key="2">
    <source>
        <dbReference type="Proteomes" id="UP000299102"/>
    </source>
</evidence>
<keyword evidence="2" id="KW-1185">Reference proteome</keyword>
<evidence type="ECO:0000313" key="1">
    <source>
        <dbReference type="EMBL" id="GBP65389.1"/>
    </source>
</evidence>
<accession>A0A4C1XT71</accession>
<reference evidence="1 2" key="1">
    <citation type="journal article" date="2019" name="Commun. Biol.">
        <title>The bagworm genome reveals a unique fibroin gene that provides high tensile strength.</title>
        <authorList>
            <person name="Kono N."/>
            <person name="Nakamura H."/>
            <person name="Ohtoshi R."/>
            <person name="Tomita M."/>
            <person name="Numata K."/>
            <person name="Arakawa K."/>
        </authorList>
    </citation>
    <scope>NUCLEOTIDE SEQUENCE [LARGE SCALE GENOMIC DNA]</scope>
</reference>
<organism evidence="1 2">
    <name type="scientific">Eumeta variegata</name>
    <name type="common">Bagworm moth</name>
    <name type="synonym">Eumeta japonica</name>
    <dbReference type="NCBI Taxonomy" id="151549"/>
    <lineage>
        <taxon>Eukaryota</taxon>
        <taxon>Metazoa</taxon>
        <taxon>Ecdysozoa</taxon>
        <taxon>Arthropoda</taxon>
        <taxon>Hexapoda</taxon>
        <taxon>Insecta</taxon>
        <taxon>Pterygota</taxon>
        <taxon>Neoptera</taxon>
        <taxon>Endopterygota</taxon>
        <taxon>Lepidoptera</taxon>
        <taxon>Glossata</taxon>
        <taxon>Ditrysia</taxon>
        <taxon>Tineoidea</taxon>
        <taxon>Psychidae</taxon>
        <taxon>Oiketicinae</taxon>
        <taxon>Eumeta</taxon>
    </lineage>
</organism>
<name>A0A4C1XT71_EUMVA</name>
<proteinExistence type="predicted"/>
<gene>
    <name evidence="1" type="ORF">EVAR_103271_1</name>
</gene>
<dbReference type="Proteomes" id="UP000299102">
    <property type="component" value="Unassembled WGS sequence"/>
</dbReference>
<comment type="caution">
    <text evidence="1">The sequence shown here is derived from an EMBL/GenBank/DDBJ whole genome shotgun (WGS) entry which is preliminary data.</text>
</comment>
<protein>
    <submittedName>
        <fullName evidence="1">Uncharacterized protein</fullName>
    </submittedName>
</protein>
<dbReference type="AlphaFoldDB" id="A0A4C1XT71"/>